<sequence>MASPVCRVPSEIISEIFSWTVPSPSEMRRLRGSKVEQSPWILGHICSCWRAIALSTSSLWSLVHMSSSRAADPLSMIQTQLERATVTLKIHFQFDRDWRDHELSAIQLFDLLLEHSTRWVELNIQFTDAMLTRLTTLPRGRFPLLKRLLIEQNAFEYQLNAVRTIQCFEHAPSLVDVGVINSRPRDILVPLPAHQLTSYQVQESWATHRPLLESAPNLIEARILLAGSPDWSDHRGVIDMLNLQRLYVSHVEFLSYLWAPALAEVASCVDSEEPLYISFNALFRRSSCAPRRLCLRGLPDPRATARILKEYPSITNLILIFSATGDANTLSRFANSHLTILGSPTNAPQLCEIYIASEKAFGINHSLFLSMLEARRNTLNHTALVMQCGPEPGPVAQSRLDALRVEGLDIWVNSGSRGALEQIQRWKYAPSWVS</sequence>
<protein>
    <recommendedName>
        <fullName evidence="3">F-box domain-containing protein</fullName>
    </recommendedName>
</protein>
<name>A0AAD7BL18_9AGAR</name>
<dbReference type="AlphaFoldDB" id="A0AAD7BL18"/>
<gene>
    <name evidence="1" type="ORF">FB45DRAFT_926828</name>
</gene>
<accession>A0AAD7BL18</accession>
<evidence type="ECO:0000313" key="2">
    <source>
        <dbReference type="Proteomes" id="UP001221142"/>
    </source>
</evidence>
<dbReference type="Proteomes" id="UP001221142">
    <property type="component" value="Unassembled WGS sequence"/>
</dbReference>
<dbReference type="EMBL" id="JARKIF010000014">
    <property type="protein sequence ID" value="KAJ7623813.1"/>
    <property type="molecule type" value="Genomic_DNA"/>
</dbReference>
<reference evidence="1" key="1">
    <citation type="submission" date="2023-03" db="EMBL/GenBank/DDBJ databases">
        <title>Massive genome expansion in bonnet fungi (Mycena s.s.) driven by repeated elements and novel gene families across ecological guilds.</title>
        <authorList>
            <consortium name="Lawrence Berkeley National Laboratory"/>
            <person name="Harder C.B."/>
            <person name="Miyauchi S."/>
            <person name="Viragh M."/>
            <person name="Kuo A."/>
            <person name="Thoen E."/>
            <person name="Andreopoulos B."/>
            <person name="Lu D."/>
            <person name="Skrede I."/>
            <person name="Drula E."/>
            <person name="Henrissat B."/>
            <person name="Morin E."/>
            <person name="Kohler A."/>
            <person name="Barry K."/>
            <person name="LaButti K."/>
            <person name="Morin E."/>
            <person name="Salamov A."/>
            <person name="Lipzen A."/>
            <person name="Mereny Z."/>
            <person name="Hegedus B."/>
            <person name="Baldrian P."/>
            <person name="Stursova M."/>
            <person name="Weitz H."/>
            <person name="Taylor A."/>
            <person name="Grigoriev I.V."/>
            <person name="Nagy L.G."/>
            <person name="Martin F."/>
            <person name="Kauserud H."/>
        </authorList>
    </citation>
    <scope>NUCLEOTIDE SEQUENCE</scope>
    <source>
        <strain evidence="1">9284</strain>
    </source>
</reference>
<keyword evidence="2" id="KW-1185">Reference proteome</keyword>
<organism evidence="1 2">
    <name type="scientific">Roridomyces roridus</name>
    <dbReference type="NCBI Taxonomy" id="1738132"/>
    <lineage>
        <taxon>Eukaryota</taxon>
        <taxon>Fungi</taxon>
        <taxon>Dikarya</taxon>
        <taxon>Basidiomycota</taxon>
        <taxon>Agaricomycotina</taxon>
        <taxon>Agaricomycetes</taxon>
        <taxon>Agaricomycetidae</taxon>
        <taxon>Agaricales</taxon>
        <taxon>Marasmiineae</taxon>
        <taxon>Mycenaceae</taxon>
        <taxon>Roridomyces</taxon>
    </lineage>
</organism>
<evidence type="ECO:0000313" key="1">
    <source>
        <dbReference type="EMBL" id="KAJ7623813.1"/>
    </source>
</evidence>
<comment type="caution">
    <text evidence="1">The sequence shown here is derived from an EMBL/GenBank/DDBJ whole genome shotgun (WGS) entry which is preliminary data.</text>
</comment>
<proteinExistence type="predicted"/>
<evidence type="ECO:0008006" key="3">
    <source>
        <dbReference type="Google" id="ProtNLM"/>
    </source>
</evidence>